<evidence type="ECO:0000313" key="1">
    <source>
        <dbReference type="EMBL" id="SFD84063.1"/>
    </source>
</evidence>
<reference evidence="2" key="1">
    <citation type="submission" date="2016-10" db="EMBL/GenBank/DDBJ databases">
        <authorList>
            <person name="Varghese N."/>
            <person name="Submissions S."/>
        </authorList>
    </citation>
    <scope>NUCLEOTIDE SEQUENCE [LARGE SCALE GENOMIC DNA]</scope>
    <source>
        <strain evidence="2">DSM 22530</strain>
    </source>
</reference>
<dbReference type="Proteomes" id="UP000199474">
    <property type="component" value="Unassembled WGS sequence"/>
</dbReference>
<sequence>MRPRFQNFEELVEQNKQELWENELKIDSVEERLDKKETSQDSDKVK</sequence>
<gene>
    <name evidence="1" type="ORF">SAMN05216238_104339</name>
</gene>
<organism evidence="1 2">
    <name type="scientific">Lentibacillus persicus</name>
    <dbReference type="NCBI Taxonomy" id="640948"/>
    <lineage>
        <taxon>Bacteria</taxon>
        <taxon>Bacillati</taxon>
        <taxon>Bacillota</taxon>
        <taxon>Bacilli</taxon>
        <taxon>Bacillales</taxon>
        <taxon>Bacillaceae</taxon>
        <taxon>Lentibacillus</taxon>
    </lineage>
</organism>
<proteinExistence type="predicted"/>
<dbReference type="OrthoDB" id="2932333at2"/>
<dbReference type="AlphaFoldDB" id="A0A1I1VSQ5"/>
<name>A0A1I1VSQ5_9BACI</name>
<dbReference type="InterPro" id="IPR025004">
    <property type="entry name" value="SenN/SenS"/>
</dbReference>
<accession>A0A1I1VSQ5</accession>
<dbReference type="EMBL" id="FOMR01000004">
    <property type="protein sequence ID" value="SFD84063.1"/>
    <property type="molecule type" value="Genomic_DNA"/>
</dbReference>
<dbReference type="Pfam" id="PF13040">
    <property type="entry name" value="Fur_reg_FbpB"/>
    <property type="match status" value="1"/>
</dbReference>
<evidence type="ECO:0000313" key="2">
    <source>
        <dbReference type="Proteomes" id="UP000199474"/>
    </source>
</evidence>
<protein>
    <submittedName>
        <fullName evidence="1">Fur-regulated basic protein B</fullName>
    </submittedName>
</protein>
<keyword evidence="2" id="KW-1185">Reference proteome</keyword>
<dbReference type="RefSeq" id="WP_143069966.1">
    <property type="nucleotide sequence ID" value="NZ_FOMR01000004.1"/>
</dbReference>